<dbReference type="Proteomes" id="UP001195483">
    <property type="component" value="Unassembled WGS sequence"/>
</dbReference>
<dbReference type="SUPFAM" id="SSF101898">
    <property type="entry name" value="NHL repeat"/>
    <property type="match status" value="1"/>
</dbReference>
<dbReference type="CDD" id="cd16449">
    <property type="entry name" value="RING-HC"/>
    <property type="match status" value="1"/>
</dbReference>
<evidence type="ECO:0000313" key="7">
    <source>
        <dbReference type="EMBL" id="KAK3609304.1"/>
    </source>
</evidence>
<dbReference type="InterPro" id="IPR027370">
    <property type="entry name" value="Znf-RING_euk"/>
</dbReference>
<dbReference type="Gene3D" id="3.30.40.10">
    <property type="entry name" value="Zinc/RING finger domain, C3HC4 (zinc finger)"/>
    <property type="match status" value="1"/>
</dbReference>
<protein>
    <recommendedName>
        <fullName evidence="6">RING-type domain-containing protein</fullName>
    </recommendedName>
</protein>
<evidence type="ECO:0000256" key="3">
    <source>
        <dbReference type="ARBA" id="ARBA00022833"/>
    </source>
</evidence>
<reference evidence="7" key="3">
    <citation type="submission" date="2023-05" db="EMBL/GenBank/DDBJ databases">
        <authorList>
            <person name="Smith C.H."/>
        </authorList>
    </citation>
    <scope>NUCLEOTIDE SEQUENCE</scope>
    <source>
        <strain evidence="7">CHS0354</strain>
        <tissue evidence="7">Mantle</tissue>
    </source>
</reference>
<dbReference type="PANTHER" id="PTHR25462:SF305">
    <property type="entry name" value="RING-TYPE DOMAIN-CONTAINING PROTEIN"/>
    <property type="match status" value="1"/>
</dbReference>
<comment type="caution">
    <text evidence="7">The sequence shown here is derived from an EMBL/GenBank/DDBJ whole genome shotgun (WGS) entry which is preliminary data.</text>
</comment>
<accession>A0AAE0TG07</accession>
<dbReference type="InterPro" id="IPR017907">
    <property type="entry name" value="Znf_RING_CS"/>
</dbReference>
<keyword evidence="8" id="KW-1185">Reference proteome</keyword>
<evidence type="ECO:0000256" key="2">
    <source>
        <dbReference type="ARBA" id="ARBA00022771"/>
    </source>
</evidence>
<feature type="domain" description="RING-type" evidence="6">
    <location>
        <begin position="30"/>
        <end position="79"/>
    </location>
</feature>
<evidence type="ECO:0000256" key="1">
    <source>
        <dbReference type="ARBA" id="ARBA00022723"/>
    </source>
</evidence>
<keyword evidence="1" id="KW-0479">Metal-binding</keyword>
<sequence>MKPGWTDIKRTPKERYMASIDSSVAGFDECPVCFKAIKNLRSLPCGHTLCEECLEFLLENGKIAGESLKERLFSCPKCQKKLMSQVIPPTGQQQNVSTYGAPENASALGYNIIDETGQDQKVGICSEHKQVFDSFCKEHDVFCCGKCKQQRHKKCRGVQKIGDYLTTLNINTKEKIVHENLLLFQSHLKYLGSYLTKSVEDLNDRKCELIDEVKSLTSELRSLLKALEKDIIEKIEGEIKEKLREIEKHKEENETVVDAIESDLKHMQILENVSRFEKLLAVQIIEQNLQEYAQTAINEHSSIIDQRISFLKDQVLWNFEANIKQLGTLVSHSFTPELTKCPKLPSLLLQKVRKNGKGSVSKKLFGNHDDKPLLKHNYSAVKVGEIDLNSSDDNSPSLITAAICVSENRVILADSGNKKLKVFKNSKLSSTKELPCEPWDMDSVLETRIVVTLPENRTLLFFEVDEAGLVTIQVSITTRLECWGVAKVGNMLAVTTNKSGHSVLLLDKRGNEIREIKAAGIMRRHLSYPVRVTSSMEGGILYICCHSENSLVALDINGKKIFSYNYKHLQSPVGAVVQRTGDLFFFDAKPTVVHHLSRKGAYSEVLNIFLLDDDVIGGLFKYFPRDKVAFYLSSKRHNSLIIYQLE</sequence>
<dbReference type="InterPro" id="IPR011042">
    <property type="entry name" value="6-blade_b-propeller_TolB-like"/>
</dbReference>
<dbReference type="PROSITE" id="PS50089">
    <property type="entry name" value="ZF_RING_2"/>
    <property type="match status" value="1"/>
</dbReference>
<dbReference type="EMBL" id="JAEAOA010002219">
    <property type="protein sequence ID" value="KAK3609304.1"/>
    <property type="molecule type" value="Genomic_DNA"/>
</dbReference>
<dbReference type="PROSITE" id="PS00518">
    <property type="entry name" value="ZF_RING_1"/>
    <property type="match status" value="1"/>
</dbReference>
<gene>
    <name evidence="7" type="ORF">CHS0354_038011</name>
</gene>
<evidence type="ECO:0000256" key="4">
    <source>
        <dbReference type="PROSITE-ProRule" id="PRU00175"/>
    </source>
</evidence>
<dbReference type="GO" id="GO:0005654">
    <property type="term" value="C:nucleoplasm"/>
    <property type="evidence" value="ECO:0007669"/>
    <property type="project" value="TreeGrafter"/>
</dbReference>
<reference evidence="7" key="2">
    <citation type="journal article" date="2021" name="Genome Biol. Evol.">
        <title>Developing a high-quality reference genome for a parasitic bivalve with doubly uniparental inheritance (Bivalvia: Unionida).</title>
        <authorList>
            <person name="Smith C.H."/>
        </authorList>
    </citation>
    <scope>NUCLEOTIDE SEQUENCE</scope>
    <source>
        <strain evidence="7">CHS0354</strain>
        <tissue evidence="7">Mantle</tissue>
    </source>
</reference>
<dbReference type="GO" id="GO:0008270">
    <property type="term" value="F:zinc ion binding"/>
    <property type="evidence" value="ECO:0007669"/>
    <property type="project" value="UniProtKB-KW"/>
</dbReference>
<evidence type="ECO:0000259" key="6">
    <source>
        <dbReference type="PROSITE" id="PS50089"/>
    </source>
</evidence>
<organism evidence="7 8">
    <name type="scientific">Potamilus streckersoni</name>
    <dbReference type="NCBI Taxonomy" id="2493646"/>
    <lineage>
        <taxon>Eukaryota</taxon>
        <taxon>Metazoa</taxon>
        <taxon>Spiralia</taxon>
        <taxon>Lophotrochozoa</taxon>
        <taxon>Mollusca</taxon>
        <taxon>Bivalvia</taxon>
        <taxon>Autobranchia</taxon>
        <taxon>Heteroconchia</taxon>
        <taxon>Palaeoheterodonta</taxon>
        <taxon>Unionida</taxon>
        <taxon>Unionoidea</taxon>
        <taxon>Unionidae</taxon>
        <taxon>Ambleminae</taxon>
        <taxon>Lampsilini</taxon>
        <taxon>Potamilus</taxon>
    </lineage>
</organism>
<dbReference type="InterPro" id="IPR013083">
    <property type="entry name" value="Znf_RING/FYVE/PHD"/>
</dbReference>
<keyword evidence="5" id="KW-0175">Coiled coil</keyword>
<dbReference type="SUPFAM" id="SSF57850">
    <property type="entry name" value="RING/U-box"/>
    <property type="match status" value="1"/>
</dbReference>
<dbReference type="Pfam" id="PF13445">
    <property type="entry name" value="zf-RING_UBOX"/>
    <property type="match status" value="1"/>
</dbReference>
<name>A0AAE0TG07_9BIVA</name>
<keyword evidence="3" id="KW-0862">Zinc</keyword>
<proteinExistence type="predicted"/>
<dbReference type="SUPFAM" id="SSF57845">
    <property type="entry name" value="B-box zinc-binding domain"/>
    <property type="match status" value="1"/>
</dbReference>
<dbReference type="GO" id="GO:0061630">
    <property type="term" value="F:ubiquitin protein ligase activity"/>
    <property type="evidence" value="ECO:0007669"/>
    <property type="project" value="TreeGrafter"/>
</dbReference>
<keyword evidence="2 4" id="KW-0863">Zinc-finger</keyword>
<dbReference type="AlphaFoldDB" id="A0AAE0TG07"/>
<evidence type="ECO:0000313" key="8">
    <source>
        <dbReference type="Proteomes" id="UP001195483"/>
    </source>
</evidence>
<dbReference type="PANTHER" id="PTHR25462">
    <property type="entry name" value="BONUS, ISOFORM C-RELATED"/>
    <property type="match status" value="1"/>
</dbReference>
<feature type="coiled-coil region" evidence="5">
    <location>
        <begin position="210"/>
        <end position="259"/>
    </location>
</feature>
<dbReference type="SMART" id="SM00184">
    <property type="entry name" value="RING"/>
    <property type="match status" value="1"/>
</dbReference>
<dbReference type="Gene3D" id="2.120.10.30">
    <property type="entry name" value="TolB, C-terminal domain"/>
    <property type="match status" value="1"/>
</dbReference>
<dbReference type="InterPro" id="IPR001841">
    <property type="entry name" value="Znf_RING"/>
</dbReference>
<reference evidence="7" key="1">
    <citation type="journal article" date="2021" name="Genome Biol. Evol.">
        <title>A High-Quality Reference Genome for a Parasitic Bivalve with Doubly Uniparental Inheritance (Bivalvia: Unionida).</title>
        <authorList>
            <person name="Smith C.H."/>
        </authorList>
    </citation>
    <scope>NUCLEOTIDE SEQUENCE</scope>
    <source>
        <strain evidence="7">CHS0354</strain>
    </source>
</reference>
<dbReference type="InterPro" id="IPR047153">
    <property type="entry name" value="TRIM45/56/19-like"/>
</dbReference>
<evidence type="ECO:0000256" key="5">
    <source>
        <dbReference type="SAM" id="Coils"/>
    </source>
</evidence>